<proteinExistence type="predicted"/>
<keyword evidence="1" id="KW-0175">Coiled coil</keyword>
<organism evidence="3">
    <name type="scientific">Cladocopium goreaui</name>
    <dbReference type="NCBI Taxonomy" id="2562237"/>
    <lineage>
        <taxon>Eukaryota</taxon>
        <taxon>Sar</taxon>
        <taxon>Alveolata</taxon>
        <taxon>Dinophyceae</taxon>
        <taxon>Suessiales</taxon>
        <taxon>Symbiodiniaceae</taxon>
        <taxon>Cladocopium</taxon>
    </lineage>
</organism>
<evidence type="ECO:0000313" key="4">
    <source>
        <dbReference type="EMBL" id="CAL4806345.1"/>
    </source>
</evidence>
<reference evidence="3" key="1">
    <citation type="submission" date="2022-10" db="EMBL/GenBank/DDBJ databases">
        <authorList>
            <person name="Chen Y."/>
            <person name="Dougan E. K."/>
            <person name="Chan C."/>
            <person name="Rhodes N."/>
            <person name="Thang M."/>
        </authorList>
    </citation>
    <scope>NUCLEOTIDE SEQUENCE</scope>
</reference>
<evidence type="ECO:0000256" key="1">
    <source>
        <dbReference type="SAM" id="Coils"/>
    </source>
</evidence>
<evidence type="ECO:0000313" key="5">
    <source>
        <dbReference type="Proteomes" id="UP001152797"/>
    </source>
</evidence>
<dbReference type="Proteomes" id="UP001152797">
    <property type="component" value="Unassembled WGS sequence"/>
</dbReference>
<protein>
    <submittedName>
        <fullName evidence="4">LINE-1 retrotransposable element ORF2 protein</fullName>
    </submittedName>
</protein>
<dbReference type="InterPro" id="IPR012337">
    <property type="entry name" value="RNaseH-like_sf"/>
</dbReference>
<dbReference type="GO" id="GO:0004523">
    <property type="term" value="F:RNA-DNA hybrid ribonuclease activity"/>
    <property type="evidence" value="ECO:0007669"/>
    <property type="project" value="InterPro"/>
</dbReference>
<dbReference type="EMBL" id="CAMXCT020006729">
    <property type="protein sequence ID" value="CAL1172408.1"/>
    <property type="molecule type" value="Genomic_DNA"/>
</dbReference>
<dbReference type="SUPFAM" id="SSF53098">
    <property type="entry name" value="Ribonuclease H-like"/>
    <property type="match status" value="1"/>
</dbReference>
<name>A0A9P1GQG7_9DINO</name>
<dbReference type="InterPro" id="IPR043502">
    <property type="entry name" value="DNA/RNA_pol_sf"/>
</dbReference>
<dbReference type="OrthoDB" id="425551at2759"/>
<dbReference type="GO" id="GO:0003676">
    <property type="term" value="F:nucleic acid binding"/>
    <property type="evidence" value="ECO:0007669"/>
    <property type="project" value="InterPro"/>
</dbReference>
<dbReference type="SUPFAM" id="SSF56672">
    <property type="entry name" value="DNA/RNA polymerases"/>
    <property type="match status" value="1"/>
</dbReference>
<evidence type="ECO:0000259" key="2">
    <source>
        <dbReference type="PROSITE" id="PS50878"/>
    </source>
</evidence>
<accession>A0A9P1GQG7</accession>
<dbReference type="InterPro" id="IPR002156">
    <property type="entry name" value="RNaseH_domain"/>
</dbReference>
<reference evidence="4 5" key="2">
    <citation type="submission" date="2024-05" db="EMBL/GenBank/DDBJ databases">
        <authorList>
            <person name="Chen Y."/>
            <person name="Shah S."/>
            <person name="Dougan E. K."/>
            <person name="Thang M."/>
            <person name="Chan C."/>
        </authorList>
    </citation>
    <scope>NUCLEOTIDE SEQUENCE [LARGE SCALE GENOMIC DNA]</scope>
</reference>
<dbReference type="Pfam" id="PF00078">
    <property type="entry name" value="RVT_1"/>
    <property type="match status" value="1"/>
</dbReference>
<dbReference type="PROSITE" id="PS50878">
    <property type="entry name" value="RT_POL"/>
    <property type="match status" value="1"/>
</dbReference>
<dbReference type="InterPro" id="IPR036397">
    <property type="entry name" value="RNaseH_sf"/>
</dbReference>
<dbReference type="EMBL" id="CAMXCT030006729">
    <property type="protein sequence ID" value="CAL4806345.1"/>
    <property type="molecule type" value="Genomic_DNA"/>
</dbReference>
<evidence type="ECO:0000313" key="3">
    <source>
        <dbReference type="EMBL" id="CAI4019033.1"/>
    </source>
</evidence>
<feature type="coiled-coil region" evidence="1">
    <location>
        <begin position="583"/>
        <end position="610"/>
    </location>
</feature>
<sequence>MSFTTPPSVIGLGPQTVEGQLAALLVTKGVPWTAVSERAASAIHKLGATNIQSALQQANPWNALKALASRPGKNFQYVTKDELQACISQKAADKHGAQISSKKKQSKKPLPKATPLQLDPAALSLLEGHFVDAEDETVPQIQLAQVTADMRGIAICDLTQALPYIKENKSLSADALALLITQEVTTELKGMADLCALRFPATYLPTQDPMLIQGSLLQLGDVTVSRHTIDDMHADLEVTTTTILKIQVFRDEVTIAWEQFIASPIKHLITLVPKLRLCPNPRCDNKCLFFHSAVEANIEQVIHEIWARKFQSMEGRTLPADQAVLFQAFLRVASTAVEEILPSVANGIYFGPRCATTKSTDPEYAVVWIPGATLDTATHKLKMVSQGLGLVRMKQRYGIRVKAAHEETVYNQIRPGDSFVRVTVTKIFRLHPLPHGLQRAQLAKLLLEWAWDAKPLQPSRGSADGAAWEVGTSADPPQPVMQAFGQDVLINLVKDKQQHDLPPAIITPTANAAQSKRYDAIATQLRDDLTAKFQEKINKNTAASTTVTSELEHRMQKMEVGLTELQAHNHRVGHWMKEAGARMAAQDDQLQQVHQRLAQQQEDLVTVRTEVHSSAANLHQAMQTSFNNMKQEIVTDLSASLDNQMSRFETLMTAKKPRLTTLVTVPGAPRWGEALHPGPADVPAPDDLFWVGFTNPTGLRNKEIQALNTGNSIINFSETQLSKQTQKSCAARLRHLAMTQNRNLRIHLGCPVAVRTTSTWAGTWSGVATLSDVSSAEVMLPYEGERDCGRVLATRHCIGSLSLLNVVVYGFPAVPSWPQSKALTQELLAIFTREVVLGAKGPRLIGGDMNVDSTQLPVFDLWRQHGWCSAQDYASQMWNQPKAFTCKGKTERDLVWLTPQAQALCKAVAVRDHFMEHATVSVGLSIPSKTEVLRAWPRPSAIPYAALDPTWKDAATPPTWTCSGDVDSQWAQLAASYEQCFHGFVPSQPGGKLTQNQMGRLQATKPVKRRCETLTLRASRPGEVEMRSNLLGRETHCWFKQLRRLQSYLHAIRGAKQTASAITYRLELWSAIKQATGFTGGFAVWWMHTFGLNSEGIRILPCAPPHEEVATQLFDQFKHAYERFESWHLRQRGALLKAKYEHGLSGVFQDLRKQPRDRLDSLQRTHHYGVLATDGAQVHVDQPIHVGGISHWYVDETPLQVGVVNEVVIAVDETCDIGDVLVQHQVISDVPELHQELLDYWTPIWNAMTEVPTADWQRIMDFFVAYVPQLTFSLPDITVSMWRRALRKYKPTAARGVDGISHHDLLAMPDPWVERLLQLLQQIERGEQPWPTAILYGVVSVIAKDLGAKTVDRFRPIVIFSVIYRTWASIRSRQLIRILAPFMDENAFGFIPGCEPSQLWMVLQSDIECCLLTGADLTGLSTDLVRAFNNVPRQHSFALARHIGVPDTLLVPWEGFLGNCTRAFEIRGWLSAPTTSSCRLPEGDALSVYAMIQLNFAWHIYMKAFSPAVRAMSFVDNLALVTTAPALLARGLACLVEFFRLWNLVLDHAKSYCWALAAAQRNQLNTLPFKIVTSADELGGVLSFSRKQYTGRHAKKFLSLETRWHALQTSCAPPRQKFAMLPIVFWSSAMHGIYGSCFGDAHLDKLRGKAVMALKLKRAGANPLLRLALSCSPTAQMTIRALRRLALKEPRLLSNWKFFMHHFVGNLFSGPFSQLLVITTQLGWVVNPPYLIDHDGISHHLLHTATATWDELLFDAWLQHVCQQVRHRATMADLAGIDPHLALGVGKEATALDRALISSLQSGAFMSAAQHSKYDLTKESMCISCNVADSPLHWLQCPRYADQRAEVREWQSHTVYDTKALLMHLLPSRFPSACLWKTALVNLPDDTQTFLTHPSRGHQHVFVDGTATKTKTPYDLAAWGCINATTESIIATGHVHGLVQTSARAELMAALSALTWQARFQTDMTLWMDAKFVHDGIDYLRQHGVAADWSDQDLWNGIADQLEQLGSLQLHLRWIPSHLDESLLENPFEDWVHLWNGRVEALVGHYNLNRPADFQELWMSARRYHYEVSQRLKQLSIFFW</sequence>
<gene>
    <name evidence="3" type="ORF">C1SCF055_LOCUS43557</name>
</gene>
<dbReference type="EMBL" id="CAMXCT010006729">
    <property type="protein sequence ID" value="CAI4019033.1"/>
    <property type="molecule type" value="Genomic_DNA"/>
</dbReference>
<dbReference type="Gene3D" id="3.30.420.10">
    <property type="entry name" value="Ribonuclease H-like superfamily/Ribonuclease H"/>
    <property type="match status" value="1"/>
</dbReference>
<keyword evidence="5" id="KW-1185">Reference proteome</keyword>
<comment type="caution">
    <text evidence="3">The sequence shown here is derived from an EMBL/GenBank/DDBJ whole genome shotgun (WGS) entry which is preliminary data.</text>
</comment>
<dbReference type="Pfam" id="PF00075">
    <property type="entry name" value="RNase_H"/>
    <property type="match status" value="1"/>
</dbReference>
<dbReference type="InterPro" id="IPR000477">
    <property type="entry name" value="RT_dom"/>
</dbReference>
<feature type="domain" description="Reverse transcriptase" evidence="2">
    <location>
        <begin position="1323"/>
        <end position="1571"/>
    </location>
</feature>